<proteinExistence type="predicted"/>
<reference evidence="4 5" key="1">
    <citation type="submission" date="2020-03" db="EMBL/GenBank/DDBJ databases">
        <title>Genome Sequence of industrial isolate, B5A.</title>
        <authorList>
            <person name="Sharma S."/>
            <person name="Patil P.B."/>
            <person name="Korpole S."/>
        </authorList>
    </citation>
    <scope>NUCLEOTIDE SEQUENCE [LARGE SCALE GENOMIC DNA]</scope>
    <source>
        <strain evidence="4 5">PI-S10-B5A</strain>
    </source>
</reference>
<dbReference type="EMBL" id="JAAOXG010000100">
    <property type="protein sequence ID" value="NNJ33289.1"/>
    <property type="molecule type" value="Genomic_DNA"/>
</dbReference>
<dbReference type="PANTHER" id="PTHR30055:SF226">
    <property type="entry name" value="HTH-TYPE TRANSCRIPTIONAL REGULATOR PKSA"/>
    <property type="match status" value="1"/>
</dbReference>
<dbReference type="RefSeq" id="WP_170824309.1">
    <property type="nucleotide sequence ID" value="NZ_JAAOXG010000100.1"/>
</dbReference>
<comment type="caution">
    <text evidence="4">The sequence shown here is derived from an EMBL/GenBank/DDBJ whole genome shotgun (WGS) entry which is preliminary data.</text>
</comment>
<dbReference type="InterPro" id="IPR050109">
    <property type="entry name" value="HTH-type_TetR-like_transc_reg"/>
</dbReference>
<dbReference type="Proteomes" id="UP000539052">
    <property type="component" value="Unassembled WGS sequence"/>
</dbReference>
<gene>
    <name evidence="4" type="ORF">G9470_26420</name>
</gene>
<dbReference type="PROSITE" id="PS01081">
    <property type="entry name" value="HTH_TETR_1"/>
    <property type="match status" value="1"/>
</dbReference>
<dbReference type="InterPro" id="IPR009057">
    <property type="entry name" value="Homeodomain-like_sf"/>
</dbReference>
<dbReference type="InterPro" id="IPR023772">
    <property type="entry name" value="DNA-bd_HTH_TetR-type_CS"/>
</dbReference>
<dbReference type="PANTHER" id="PTHR30055">
    <property type="entry name" value="HTH-TYPE TRANSCRIPTIONAL REGULATOR RUTR"/>
    <property type="match status" value="1"/>
</dbReference>
<name>A0ABX1VZR8_9FIRM</name>
<dbReference type="Pfam" id="PF00440">
    <property type="entry name" value="TetR_N"/>
    <property type="match status" value="1"/>
</dbReference>
<feature type="DNA-binding region" description="H-T-H motif" evidence="2">
    <location>
        <begin position="31"/>
        <end position="50"/>
    </location>
</feature>
<organism evidence="4 5">
    <name type="scientific">Lacrimispora defluvii</name>
    <dbReference type="NCBI Taxonomy" id="2719233"/>
    <lineage>
        <taxon>Bacteria</taxon>
        <taxon>Bacillati</taxon>
        <taxon>Bacillota</taxon>
        <taxon>Clostridia</taxon>
        <taxon>Lachnospirales</taxon>
        <taxon>Lachnospiraceae</taxon>
        <taxon>Lacrimispora</taxon>
    </lineage>
</organism>
<dbReference type="InterPro" id="IPR001647">
    <property type="entry name" value="HTH_TetR"/>
</dbReference>
<evidence type="ECO:0000256" key="2">
    <source>
        <dbReference type="PROSITE-ProRule" id="PRU00335"/>
    </source>
</evidence>
<evidence type="ECO:0000313" key="5">
    <source>
        <dbReference type="Proteomes" id="UP000539052"/>
    </source>
</evidence>
<dbReference type="SUPFAM" id="SSF46689">
    <property type="entry name" value="Homeodomain-like"/>
    <property type="match status" value="1"/>
</dbReference>
<accession>A0ABX1VZR8</accession>
<keyword evidence="5" id="KW-1185">Reference proteome</keyword>
<evidence type="ECO:0000256" key="1">
    <source>
        <dbReference type="ARBA" id="ARBA00023125"/>
    </source>
</evidence>
<dbReference type="Gene3D" id="1.10.357.10">
    <property type="entry name" value="Tetracycline Repressor, domain 2"/>
    <property type="match status" value="1"/>
</dbReference>
<dbReference type="PRINTS" id="PR00455">
    <property type="entry name" value="HTHTETR"/>
</dbReference>
<dbReference type="PROSITE" id="PS50977">
    <property type="entry name" value="HTH_TETR_2"/>
    <property type="match status" value="1"/>
</dbReference>
<keyword evidence="1 2" id="KW-0238">DNA-binding</keyword>
<sequence length="207" mass="23453">MSTQGNGNDTRLAILEAGKQEFLKYGYEGASLRRIAKEACVTTGAIYGYFPGKEALFEELTGDAADGLMEKYRAMHVDFAALPPEKQAAALDVISDDNVPWMVNYVYDRFDLFKLIFCKSSKEYCDSYLSQLTEIEEASTWEFVEAMKELGHDVMEIDSTIIHIISRSFFQQLWEFVAHDVPREKALSYGLVLGTFQHAGWKKIMGL</sequence>
<protein>
    <submittedName>
        <fullName evidence="4">TetR/AcrR family transcriptional regulator</fullName>
    </submittedName>
</protein>
<evidence type="ECO:0000259" key="3">
    <source>
        <dbReference type="PROSITE" id="PS50977"/>
    </source>
</evidence>
<evidence type="ECO:0000313" key="4">
    <source>
        <dbReference type="EMBL" id="NNJ33289.1"/>
    </source>
</evidence>
<feature type="domain" description="HTH tetR-type" evidence="3">
    <location>
        <begin position="8"/>
        <end position="68"/>
    </location>
</feature>